<dbReference type="InterPro" id="IPR002491">
    <property type="entry name" value="ABC_transptr_periplasmic_BD"/>
</dbReference>
<evidence type="ECO:0000313" key="3">
    <source>
        <dbReference type="EMBL" id="PAK86353.1"/>
    </source>
</evidence>
<organism evidence="3 4">
    <name type="scientific">Rothia dentocariosa</name>
    <dbReference type="NCBI Taxonomy" id="2047"/>
    <lineage>
        <taxon>Bacteria</taxon>
        <taxon>Bacillati</taxon>
        <taxon>Actinomycetota</taxon>
        <taxon>Actinomycetes</taxon>
        <taxon>Micrococcales</taxon>
        <taxon>Micrococcaceae</taxon>
        <taxon>Rothia</taxon>
    </lineage>
</organism>
<dbReference type="Pfam" id="PF01497">
    <property type="entry name" value="Peripla_BP_2"/>
    <property type="match status" value="1"/>
</dbReference>
<comment type="caution">
    <text evidence="3">The sequence shown here is derived from an EMBL/GenBank/DDBJ whole genome shotgun (WGS) entry which is preliminary data.</text>
</comment>
<evidence type="ECO:0000256" key="1">
    <source>
        <dbReference type="ARBA" id="ARBA00008814"/>
    </source>
</evidence>
<proteinExistence type="inferred from homology"/>
<evidence type="ECO:0000259" key="2">
    <source>
        <dbReference type="PROSITE" id="PS50983"/>
    </source>
</evidence>
<name>A0AAE5KPN1_9MICC</name>
<gene>
    <name evidence="3" type="ORF">B8W87_04105</name>
</gene>
<dbReference type="PANTHER" id="PTHR30535:SF34">
    <property type="entry name" value="MOLYBDATE-BINDING PROTEIN MOLA"/>
    <property type="match status" value="1"/>
</dbReference>
<protein>
    <recommendedName>
        <fullName evidence="2">Fe/B12 periplasmic-binding domain-containing protein</fullName>
    </recommendedName>
</protein>
<dbReference type="EMBL" id="NCWU01000003">
    <property type="protein sequence ID" value="PAK86353.1"/>
    <property type="molecule type" value="Genomic_DNA"/>
</dbReference>
<dbReference type="SUPFAM" id="SSF53807">
    <property type="entry name" value="Helical backbone' metal receptor"/>
    <property type="match status" value="1"/>
</dbReference>
<dbReference type="Gene3D" id="1.20.58.2180">
    <property type="match status" value="1"/>
</dbReference>
<reference evidence="3 4" key="1">
    <citation type="submission" date="2017-04" db="EMBL/GenBank/DDBJ databases">
        <title>Kefir bacterial isolates.</title>
        <authorList>
            <person name="Kim Y."/>
            <person name="Blasche S."/>
            <person name="Patil K.R."/>
        </authorList>
    </citation>
    <scope>NUCLEOTIDE SEQUENCE [LARGE SCALE GENOMIC DNA]</scope>
    <source>
        <strain evidence="3 4">OG2-1</strain>
    </source>
</reference>
<feature type="domain" description="Fe/B12 periplasmic-binding" evidence="2">
    <location>
        <begin position="74"/>
        <end position="335"/>
    </location>
</feature>
<accession>A0AAE5KPN1</accession>
<dbReference type="InterPro" id="IPR050902">
    <property type="entry name" value="ABC_Transporter_SBP"/>
</dbReference>
<dbReference type="Proteomes" id="UP000216195">
    <property type="component" value="Unassembled WGS sequence"/>
</dbReference>
<dbReference type="CDD" id="cd01142">
    <property type="entry name" value="TroA_e"/>
    <property type="match status" value="1"/>
</dbReference>
<dbReference type="PROSITE" id="PS50983">
    <property type="entry name" value="FE_B12_PBP"/>
    <property type="match status" value="1"/>
</dbReference>
<comment type="similarity">
    <text evidence="1">Belongs to the bacterial solute-binding protein 8 family.</text>
</comment>
<evidence type="ECO:0000313" key="4">
    <source>
        <dbReference type="Proteomes" id="UP000216195"/>
    </source>
</evidence>
<dbReference type="AlphaFoldDB" id="A0AAE5KPN1"/>
<dbReference type="PANTHER" id="PTHR30535">
    <property type="entry name" value="VITAMIN B12-BINDING PROTEIN"/>
    <property type="match status" value="1"/>
</dbReference>
<dbReference type="Gene3D" id="3.40.50.1980">
    <property type="entry name" value="Nitrogenase molybdenum iron protein domain"/>
    <property type="match status" value="2"/>
</dbReference>
<sequence>MLVLSGCAGTTPGTQAVDDASGISASQAQGVASSAEYQDLIKKTGVEISYNADGSRVLTDNDGVKVELPAQVDRVANLWDANNQVMLMLGSPEKIVATTQQISKMPWYNRVYPKISEASVPVNGSDVNTEELLKAKPDVVISVDKALVDKARGASLSAVHLGFQDYAGLKKTVVMTAEVIGTDEARSRALSYIKYLEGNLQKVTDKTASLSESERPKVLHIAGGSDVTKVDGSDSIIGEWMKAAGARNSIDGVANYKNISVEQIISSAPDQIIIGNSDAQKGIDTITSDTAWADVPAVKNGKLYRNPVGTFKWDRYSTEEALQILWAAQHFHPDLFADINLVHETQTFYRAYYNYELSDEEAQRILAGDNPGT</sequence>